<keyword evidence="4 6" id="KW-0472">Membrane</keyword>
<dbReference type="InterPro" id="IPR037185">
    <property type="entry name" value="EmrE-like"/>
</dbReference>
<feature type="transmembrane region" description="Helical" evidence="6">
    <location>
        <begin position="166"/>
        <end position="187"/>
    </location>
</feature>
<dbReference type="Proteomes" id="UP000245712">
    <property type="component" value="Unassembled WGS sequence"/>
</dbReference>
<keyword evidence="3 6" id="KW-1133">Transmembrane helix</keyword>
<evidence type="ECO:0000256" key="2">
    <source>
        <dbReference type="ARBA" id="ARBA00022692"/>
    </source>
</evidence>
<dbReference type="InterPro" id="IPR000620">
    <property type="entry name" value="EamA_dom"/>
</dbReference>
<accession>A0ABX5KKG0</accession>
<comment type="subcellular location">
    <subcellularLocation>
        <location evidence="1">Membrane</location>
        <topology evidence="1">Multi-pass membrane protein</topology>
    </subcellularLocation>
</comment>
<keyword evidence="2 6" id="KW-0812">Transmembrane</keyword>
<name>A0ABX5KKG0_9BURK</name>
<dbReference type="EMBL" id="QEOB01000011">
    <property type="protein sequence ID" value="PVX81294.1"/>
    <property type="molecule type" value="Genomic_DNA"/>
</dbReference>
<evidence type="ECO:0000256" key="5">
    <source>
        <dbReference type="SAM" id="MobiDB-lite"/>
    </source>
</evidence>
<keyword evidence="9" id="KW-1185">Reference proteome</keyword>
<evidence type="ECO:0000313" key="8">
    <source>
        <dbReference type="EMBL" id="PVX81294.1"/>
    </source>
</evidence>
<dbReference type="SUPFAM" id="SSF103481">
    <property type="entry name" value="Multidrug resistance efflux transporter EmrE"/>
    <property type="match status" value="2"/>
</dbReference>
<feature type="region of interest" description="Disordered" evidence="5">
    <location>
        <begin position="72"/>
        <end position="92"/>
    </location>
</feature>
<feature type="transmembrane region" description="Helical" evidence="6">
    <location>
        <begin position="250"/>
        <end position="271"/>
    </location>
</feature>
<feature type="domain" description="EamA" evidence="7">
    <location>
        <begin position="254"/>
        <end position="385"/>
    </location>
</feature>
<dbReference type="InterPro" id="IPR050638">
    <property type="entry name" value="AA-Vitamin_Transporters"/>
</dbReference>
<evidence type="ECO:0000256" key="3">
    <source>
        <dbReference type="ARBA" id="ARBA00022989"/>
    </source>
</evidence>
<feature type="transmembrane region" description="Helical" evidence="6">
    <location>
        <begin position="313"/>
        <end position="336"/>
    </location>
</feature>
<feature type="transmembrane region" description="Helical" evidence="6">
    <location>
        <begin position="225"/>
        <end position="244"/>
    </location>
</feature>
<organism evidence="8 9">
    <name type="scientific">Paraburkholderia unamae</name>
    <dbReference type="NCBI Taxonomy" id="219649"/>
    <lineage>
        <taxon>Bacteria</taxon>
        <taxon>Pseudomonadati</taxon>
        <taxon>Pseudomonadota</taxon>
        <taxon>Betaproteobacteria</taxon>
        <taxon>Burkholderiales</taxon>
        <taxon>Burkholderiaceae</taxon>
        <taxon>Paraburkholderia</taxon>
    </lineage>
</organism>
<gene>
    <name evidence="8" type="ORF">C7402_111196</name>
</gene>
<reference evidence="8 9" key="1">
    <citation type="submission" date="2018-05" db="EMBL/GenBank/DDBJ databases">
        <title>Genomic Encyclopedia of Type Strains, Phase IV (KMG-V): Genome sequencing to study the core and pangenomes of soil and plant-associated prokaryotes.</title>
        <authorList>
            <person name="Whitman W."/>
        </authorList>
    </citation>
    <scope>NUCLEOTIDE SEQUENCE [LARGE SCALE GENOMIC DNA]</scope>
    <source>
        <strain evidence="8 9">SCZa-39</strain>
    </source>
</reference>
<sequence length="404" mass="42611">MMREVAKGRVARLLLQLTVKAACSHTAPVPGAMLASQAMKRNRSGRSSSFHISGHTEAFDGNAPAQCAHATGLRPDEFRPPNGESELSRVSQVQPASAHGQRAVPDLLLLIALSTLWGASYTFIRIGVATIPPLTLIAARTLIAGSILLLWMRIQRISMPRDLAVWRRFFVQALLNSVVPFTLIAWAERSVEAGLATILNSASPVLAFLGTWLITRHEPLTPRNLFGVVAGLAGICMVVGFSAFEGLGRQLVAQLAIVAATVCYAGAAIYGRAFKGLSPAAPAAGSLIVGAALLVPASLVVDRPWTLHPSPQSLLALVALTIFSTAIAFVIYFRLVQSLGSVGTTAQAYLRVPIGVAISMTVLGESLSASAWLGLGCVVAGVAAMTIPPRQAREQNACEDSPDR</sequence>
<dbReference type="PANTHER" id="PTHR32322:SF9">
    <property type="entry name" value="AMINO-ACID METABOLITE EFFLUX PUMP-RELATED"/>
    <property type="match status" value="1"/>
</dbReference>
<comment type="caution">
    <text evidence="8">The sequence shown here is derived from an EMBL/GenBank/DDBJ whole genome shotgun (WGS) entry which is preliminary data.</text>
</comment>
<dbReference type="Pfam" id="PF00892">
    <property type="entry name" value="EamA"/>
    <property type="match status" value="2"/>
</dbReference>
<proteinExistence type="predicted"/>
<evidence type="ECO:0000259" key="7">
    <source>
        <dbReference type="Pfam" id="PF00892"/>
    </source>
</evidence>
<dbReference type="PANTHER" id="PTHR32322">
    <property type="entry name" value="INNER MEMBRANE TRANSPORTER"/>
    <property type="match status" value="1"/>
</dbReference>
<feature type="transmembrane region" description="Helical" evidence="6">
    <location>
        <begin position="283"/>
        <end position="301"/>
    </location>
</feature>
<protein>
    <submittedName>
        <fullName evidence="8">Drug/metabolite transporter (DMT)-like permease</fullName>
    </submittedName>
</protein>
<feature type="transmembrane region" description="Helical" evidence="6">
    <location>
        <begin position="193"/>
        <end position="213"/>
    </location>
</feature>
<evidence type="ECO:0000313" key="9">
    <source>
        <dbReference type="Proteomes" id="UP000245712"/>
    </source>
</evidence>
<evidence type="ECO:0000256" key="6">
    <source>
        <dbReference type="SAM" id="Phobius"/>
    </source>
</evidence>
<evidence type="ECO:0000256" key="1">
    <source>
        <dbReference type="ARBA" id="ARBA00004141"/>
    </source>
</evidence>
<evidence type="ECO:0000256" key="4">
    <source>
        <dbReference type="ARBA" id="ARBA00023136"/>
    </source>
</evidence>
<feature type="transmembrane region" description="Helical" evidence="6">
    <location>
        <begin position="134"/>
        <end position="154"/>
    </location>
</feature>
<feature type="transmembrane region" description="Helical" evidence="6">
    <location>
        <begin position="107"/>
        <end position="128"/>
    </location>
</feature>
<feature type="domain" description="EamA" evidence="7">
    <location>
        <begin position="107"/>
        <end position="239"/>
    </location>
</feature>